<keyword evidence="5" id="KW-0479">Metal-binding</keyword>
<sequence>MRSVCFTLAAFIAVATASVLPKRDLATVYSKCTVKDTVAITFDDGMFIYEEELLPLLANYSAKATFFLNGNNYACIYDDKSVQSVRNLLDSGHEIGAHTWSHAHMAQLSWDKLHHEMFLIEDALVKVAGVMPALMRPPYGEYNDRALAAIKARNQSAIIWDFDSQDSIGATVAKSKSLYDEAAAKRPDSILTLNHSVLKNTVREVLPHALEVLSKAGYKFVTVSECLGGLQPYQFVQYRGMKDDTWKC</sequence>
<comment type="cofactor">
    <cofactor evidence="1">
        <name>Co(2+)</name>
        <dbReference type="ChEBI" id="CHEBI:48828"/>
    </cofactor>
</comment>
<accession>A0A165F1I2</accession>
<dbReference type="Pfam" id="PF01522">
    <property type="entry name" value="Polysacc_deac_1"/>
    <property type="match status" value="1"/>
</dbReference>
<evidence type="ECO:0000313" key="14">
    <source>
        <dbReference type="EMBL" id="KZV88172.1"/>
    </source>
</evidence>
<evidence type="ECO:0000256" key="9">
    <source>
        <dbReference type="ARBA" id="ARBA00023277"/>
    </source>
</evidence>
<dbReference type="PROSITE" id="PS51677">
    <property type="entry name" value="NODB"/>
    <property type="match status" value="1"/>
</dbReference>
<dbReference type="GO" id="GO:0071555">
    <property type="term" value="P:cell wall organization"/>
    <property type="evidence" value="ECO:0007669"/>
    <property type="project" value="UniProtKB-KW"/>
</dbReference>
<reference evidence="14 15" key="1">
    <citation type="journal article" date="2016" name="Mol. Biol. Evol.">
        <title>Comparative Genomics of Early-Diverging Mushroom-Forming Fungi Provides Insights into the Origins of Lignocellulose Decay Capabilities.</title>
        <authorList>
            <person name="Nagy L.G."/>
            <person name="Riley R."/>
            <person name="Tritt A."/>
            <person name="Adam C."/>
            <person name="Daum C."/>
            <person name="Floudas D."/>
            <person name="Sun H."/>
            <person name="Yadav J.S."/>
            <person name="Pangilinan J."/>
            <person name="Larsson K.H."/>
            <person name="Matsuura K."/>
            <person name="Barry K."/>
            <person name="Labutti K."/>
            <person name="Kuo R."/>
            <person name="Ohm R.A."/>
            <person name="Bhattacharya S.S."/>
            <person name="Shirouzu T."/>
            <person name="Yoshinaga Y."/>
            <person name="Martin F.M."/>
            <person name="Grigoriev I.V."/>
            <person name="Hibbett D.S."/>
        </authorList>
    </citation>
    <scope>NUCLEOTIDE SEQUENCE [LARGE SCALE GENOMIC DNA]</scope>
    <source>
        <strain evidence="14 15">HHB12029</strain>
    </source>
</reference>
<evidence type="ECO:0000256" key="4">
    <source>
        <dbReference type="ARBA" id="ARBA00022622"/>
    </source>
</evidence>
<name>A0A165F1I2_EXIGL</name>
<evidence type="ECO:0000256" key="5">
    <source>
        <dbReference type="ARBA" id="ARBA00022723"/>
    </source>
</evidence>
<evidence type="ECO:0000313" key="15">
    <source>
        <dbReference type="Proteomes" id="UP000077266"/>
    </source>
</evidence>
<dbReference type="InParanoid" id="A0A165F1I2"/>
<keyword evidence="4" id="KW-0336">GPI-anchor</keyword>
<dbReference type="Gene3D" id="3.20.20.370">
    <property type="entry name" value="Glycoside hydrolase/deacetylase"/>
    <property type="match status" value="1"/>
</dbReference>
<dbReference type="PANTHER" id="PTHR46471">
    <property type="entry name" value="CHITIN DEACETYLASE"/>
    <property type="match status" value="1"/>
</dbReference>
<evidence type="ECO:0000256" key="10">
    <source>
        <dbReference type="ARBA" id="ARBA00023288"/>
    </source>
</evidence>
<keyword evidence="8" id="KW-0472">Membrane</keyword>
<keyword evidence="6 12" id="KW-0732">Signal</keyword>
<evidence type="ECO:0000256" key="8">
    <source>
        <dbReference type="ARBA" id="ARBA00023136"/>
    </source>
</evidence>
<comment type="subcellular location">
    <subcellularLocation>
        <location evidence="2">Cell membrane</location>
        <topology evidence="2">Lipid-anchor</topology>
        <topology evidence="2">GPI-anchor</topology>
    </subcellularLocation>
</comment>
<dbReference type="AlphaFoldDB" id="A0A165F1I2"/>
<evidence type="ECO:0000256" key="3">
    <source>
        <dbReference type="ARBA" id="ARBA00022475"/>
    </source>
</evidence>
<keyword evidence="10" id="KW-0449">Lipoprotein</keyword>
<dbReference type="GO" id="GO:0098552">
    <property type="term" value="C:side of membrane"/>
    <property type="evidence" value="ECO:0007669"/>
    <property type="project" value="UniProtKB-KW"/>
</dbReference>
<dbReference type="EMBL" id="KV426106">
    <property type="protein sequence ID" value="KZV88172.1"/>
    <property type="molecule type" value="Genomic_DNA"/>
</dbReference>
<proteinExistence type="predicted"/>
<evidence type="ECO:0000256" key="6">
    <source>
        <dbReference type="ARBA" id="ARBA00022729"/>
    </source>
</evidence>
<gene>
    <name evidence="14" type="ORF">EXIGLDRAFT_839439</name>
</gene>
<dbReference type="InterPro" id="IPR002509">
    <property type="entry name" value="NODB_dom"/>
</dbReference>
<feature type="chain" id="PRO_5007857540" evidence="12">
    <location>
        <begin position="18"/>
        <end position="248"/>
    </location>
</feature>
<keyword evidence="11" id="KW-0961">Cell wall biogenesis/degradation</keyword>
<evidence type="ECO:0000256" key="1">
    <source>
        <dbReference type="ARBA" id="ARBA00001941"/>
    </source>
</evidence>
<dbReference type="SUPFAM" id="SSF88713">
    <property type="entry name" value="Glycoside hydrolase/deacetylase"/>
    <property type="match status" value="1"/>
</dbReference>
<organism evidence="14 15">
    <name type="scientific">Exidia glandulosa HHB12029</name>
    <dbReference type="NCBI Taxonomy" id="1314781"/>
    <lineage>
        <taxon>Eukaryota</taxon>
        <taxon>Fungi</taxon>
        <taxon>Dikarya</taxon>
        <taxon>Basidiomycota</taxon>
        <taxon>Agaricomycotina</taxon>
        <taxon>Agaricomycetes</taxon>
        <taxon>Auriculariales</taxon>
        <taxon>Exidiaceae</taxon>
        <taxon>Exidia</taxon>
    </lineage>
</organism>
<feature type="signal peptide" evidence="12">
    <location>
        <begin position="1"/>
        <end position="17"/>
    </location>
</feature>
<evidence type="ECO:0000256" key="11">
    <source>
        <dbReference type="ARBA" id="ARBA00023316"/>
    </source>
</evidence>
<keyword evidence="7 14" id="KW-0378">Hydrolase</keyword>
<evidence type="ECO:0000259" key="13">
    <source>
        <dbReference type="PROSITE" id="PS51677"/>
    </source>
</evidence>
<evidence type="ECO:0000256" key="7">
    <source>
        <dbReference type="ARBA" id="ARBA00022801"/>
    </source>
</evidence>
<dbReference type="STRING" id="1314781.A0A165F1I2"/>
<dbReference type="InterPro" id="IPR011330">
    <property type="entry name" value="Glyco_hydro/deAcase_b/a-brl"/>
</dbReference>
<dbReference type="GO" id="GO:0005886">
    <property type="term" value="C:plasma membrane"/>
    <property type="evidence" value="ECO:0007669"/>
    <property type="project" value="UniProtKB-SubCell"/>
</dbReference>
<keyword evidence="3" id="KW-1003">Cell membrane</keyword>
<protein>
    <submittedName>
        <fullName evidence="14">Glycoside hydrolase/deacetylase</fullName>
    </submittedName>
</protein>
<dbReference type="GO" id="GO:0046872">
    <property type="term" value="F:metal ion binding"/>
    <property type="evidence" value="ECO:0007669"/>
    <property type="project" value="UniProtKB-KW"/>
</dbReference>
<dbReference type="GO" id="GO:0005975">
    <property type="term" value="P:carbohydrate metabolic process"/>
    <property type="evidence" value="ECO:0007669"/>
    <property type="project" value="InterPro"/>
</dbReference>
<evidence type="ECO:0000256" key="2">
    <source>
        <dbReference type="ARBA" id="ARBA00004609"/>
    </source>
</evidence>
<keyword evidence="9" id="KW-0119">Carbohydrate metabolism</keyword>
<evidence type="ECO:0000256" key="12">
    <source>
        <dbReference type="SAM" id="SignalP"/>
    </source>
</evidence>
<keyword evidence="15" id="KW-1185">Reference proteome</keyword>
<dbReference type="OrthoDB" id="2125469at2759"/>
<dbReference type="CDD" id="cd10951">
    <property type="entry name" value="CE4_ClCDA_like"/>
    <property type="match status" value="1"/>
</dbReference>
<feature type="domain" description="NodB homology" evidence="13">
    <location>
        <begin position="36"/>
        <end position="221"/>
    </location>
</feature>
<dbReference type="GO" id="GO:0016810">
    <property type="term" value="F:hydrolase activity, acting on carbon-nitrogen (but not peptide) bonds"/>
    <property type="evidence" value="ECO:0007669"/>
    <property type="project" value="InterPro"/>
</dbReference>
<dbReference type="PANTHER" id="PTHR46471:SF2">
    <property type="entry name" value="CHITIN DEACETYLASE-RELATED"/>
    <property type="match status" value="1"/>
</dbReference>
<dbReference type="Proteomes" id="UP000077266">
    <property type="component" value="Unassembled WGS sequence"/>
</dbReference>
<keyword evidence="4" id="KW-0325">Glycoprotein</keyword>